<dbReference type="SUPFAM" id="SSF48557">
    <property type="entry name" value="L-aspartase-like"/>
    <property type="match status" value="1"/>
</dbReference>
<keyword evidence="5 10" id="KW-0456">Lyase</keyword>
<dbReference type="PANTHER" id="PTHR43814:SF1">
    <property type="entry name" value="ARGININOSUCCINATE LYASE"/>
    <property type="match status" value="1"/>
</dbReference>
<keyword evidence="3" id="KW-0055">Arginine biosynthesis</keyword>
<dbReference type="GO" id="GO:0004056">
    <property type="term" value="F:argininosuccinate lyase activity"/>
    <property type="evidence" value="ECO:0007669"/>
    <property type="project" value="UniProtKB-EC"/>
</dbReference>
<dbReference type="Gene3D" id="1.10.275.10">
    <property type="entry name" value="Fumarase/aspartase (N-terminal domain)"/>
    <property type="match status" value="1"/>
</dbReference>
<evidence type="ECO:0000256" key="1">
    <source>
        <dbReference type="ARBA" id="ARBA00004941"/>
    </source>
</evidence>
<dbReference type="EC" id="4.3.2.1" evidence="2 6"/>
<dbReference type="Gene3D" id="1.10.40.30">
    <property type="entry name" value="Fumarase/aspartase (C-terminal domain)"/>
    <property type="match status" value="1"/>
</dbReference>
<proteinExistence type="predicted"/>
<accession>A0ABV3Q553</accession>
<dbReference type="NCBIfam" id="TIGR00838">
    <property type="entry name" value="argH"/>
    <property type="match status" value="1"/>
</dbReference>
<feature type="region of interest" description="Disordered" evidence="7">
    <location>
        <begin position="482"/>
        <end position="501"/>
    </location>
</feature>
<keyword evidence="11" id="KW-1185">Reference proteome</keyword>
<evidence type="ECO:0000256" key="6">
    <source>
        <dbReference type="NCBIfam" id="TIGR00838"/>
    </source>
</evidence>
<evidence type="ECO:0000259" key="8">
    <source>
        <dbReference type="Pfam" id="PF00206"/>
    </source>
</evidence>
<evidence type="ECO:0000313" key="10">
    <source>
        <dbReference type="EMBL" id="MEW9502266.1"/>
    </source>
</evidence>
<dbReference type="EMBL" id="JBFMIA010000009">
    <property type="protein sequence ID" value="MEW9502266.1"/>
    <property type="molecule type" value="Genomic_DNA"/>
</dbReference>
<protein>
    <recommendedName>
        <fullName evidence="2 6">Argininosuccinate lyase</fullName>
        <ecNumber evidence="2 6">4.3.2.1</ecNumber>
    </recommendedName>
</protein>
<dbReference type="InterPro" id="IPR008948">
    <property type="entry name" value="L-Aspartase-like"/>
</dbReference>
<evidence type="ECO:0000259" key="9">
    <source>
        <dbReference type="Pfam" id="PF14698"/>
    </source>
</evidence>
<dbReference type="RefSeq" id="WP_367779760.1">
    <property type="nucleotide sequence ID" value="NZ_JBFMIA010000009.1"/>
</dbReference>
<comment type="pathway">
    <text evidence="1">Amino-acid biosynthesis; L-arginine biosynthesis; L-arginine from L-ornithine and carbamoyl phosphate: step 3/3.</text>
</comment>
<dbReference type="Proteomes" id="UP001556040">
    <property type="component" value="Unassembled WGS sequence"/>
</dbReference>
<comment type="caution">
    <text evidence="10">The sequence shown here is derived from an EMBL/GenBank/DDBJ whole genome shotgun (WGS) entry which is preliminary data.</text>
</comment>
<keyword evidence="4" id="KW-0028">Amino-acid biosynthesis</keyword>
<dbReference type="Pfam" id="PF14698">
    <property type="entry name" value="ASL_C2"/>
    <property type="match status" value="1"/>
</dbReference>
<evidence type="ECO:0000256" key="3">
    <source>
        <dbReference type="ARBA" id="ARBA00022571"/>
    </source>
</evidence>
<dbReference type="InterPro" id="IPR029419">
    <property type="entry name" value="Arg_succ_lyase_C"/>
</dbReference>
<name>A0ABV3Q553_9BACL</name>
<evidence type="ECO:0000256" key="7">
    <source>
        <dbReference type="SAM" id="MobiDB-lite"/>
    </source>
</evidence>
<dbReference type="PANTHER" id="PTHR43814">
    <property type="entry name" value="ARGININOSUCCINATE LYASE"/>
    <property type="match status" value="1"/>
</dbReference>
<sequence>MIGKRSEIYINTVLEPTYNFTKDYFFKYIMEINLAHVLMLKKQKIIKREEADTILQATYKVLERGYNKKYNTNFEDLFFMLEDELSSDIGDQLVGNMHIAFSRNDMDTTMFRMYWREKIAKWIENINHLRFVILTLANEHKNTVIPAHTHNQQAQPTTLAHYFLAVENNLQRDVQRGISLYNRTNLCPMGAAALTTTGFNIDRHDISKRLGFDGPMSNSYDAISASDFMLEMASVLSISLSTLSRFIYDLMFMSTNEVNTLRLHDKHVQTSSIMPQKRNPSALEHTRASISKAMAELQSTILLAHSVPLGDIVDIGDDIQPKLHNGVQHTEDILSLLTEILQDCTFNEELLCDRAKNGFSTVTEIADLLVRNHDVPFRTSHAIVSQLVKQLLQEDKNLSQGSAERINQFAKDDYNLSISFSDQEYHQATNPIDFVNVRDVLGGPAPVEIERQRQKALEDLSMTKTWLGTVFSKLERYSSRLAQDANVGTNENQKKHKESKE</sequence>
<evidence type="ECO:0000256" key="4">
    <source>
        <dbReference type="ARBA" id="ARBA00022605"/>
    </source>
</evidence>
<dbReference type="PRINTS" id="PR00145">
    <property type="entry name" value="ARGSUCLYASE"/>
</dbReference>
<dbReference type="CDD" id="cd01359">
    <property type="entry name" value="Argininosuccinate_lyase"/>
    <property type="match status" value="1"/>
</dbReference>
<feature type="domain" description="Fumarate lyase N-terminal" evidence="8">
    <location>
        <begin position="46"/>
        <end position="292"/>
    </location>
</feature>
<dbReference type="InterPro" id="IPR024083">
    <property type="entry name" value="Fumarase/histidase_N"/>
</dbReference>
<dbReference type="Gene3D" id="1.20.200.10">
    <property type="entry name" value="Fumarase/aspartase (Central domain)"/>
    <property type="match status" value="1"/>
</dbReference>
<gene>
    <name evidence="10" type="primary">argH</name>
    <name evidence="10" type="ORF">AB1471_10710</name>
</gene>
<feature type="domain" description="Argininosuccinate lyase C-terminal" evidence="9">
    <location>
        <begin position="359"/>
        <end position="432"/>
    </location>
</feature>
<dbReference type="Pfam" id="PF00206">
    <property type="entry name" value="Lyase_1"/>
    <property type="match status" value="1"/>
</dbReference>
<evidence type="ECO:0000313" key="11">
    <source>
        <dbReference type="Proteomes" id="UP001556040"/>
    </source>
</evidence>
<dbReference type="InterPro" id="IPR000362">
    <property type="entry name" value="Fumarate_lyase_fam"/>
</dbReference>
<evidence type="ECO:0000256" key="5">
    <source>
        <dbReference type="ARBA" id="ARBA00023239"/>
    </source>
</evidence>
<dbReference type="InterPro" id="IPR022761">
    <property type="entry name" value="Fumarate_lyase_N"/>
</dbReference>
<dbReference type="PRINTS" id="PR00149">
    <property type="entry name" value="FUMRATELYASE"/>
</dbReference>
<reference evidence="10 11" key="1">
    <citation type="journal article" date="1979" name="Int. J. Syst. Evol. Microbiol.">
        <title>Bacillus globisporus subsp. marinus subsp. nov.</title>
        <authorList>
            <person name="Liu H."/>
        </authorList>
    </citation>
    <scope>NUCLEOTIDE SEQUENCE [LARGE SCALE GENOMIC DNA]</scope>
    <source>
        <strain evidence="10 11">DSM 1297</strain>
    </source>
</reference>
<evidence type="ECO:0000256" key="2">
    <source>
        <dbReference type="ARBA" id="ARBA00012338"/>
    </source>
</evidence>
<organism evidence="10 11">
    <name type="scientific">Jeotgalibacillus marinus</name>
    <dbReference type="NCBI Taxonomy" id="86667"/>
    <lineage>
        <taxon>Bacteria</taxon>
        <taxon>Bacillati</taxon>
        <taxon>Bacillota</taxon>
        <taxon>Bacilli</taxon>
        <taxon>Bacillales</taxon>
        <taxon>Caryophanaceae</taxon>
        <taxon>Jeotgalibacillus</taxon>
    </lineage>
</organism>
<dbReference type="InterPro" id="IPR009049">
    <property type="entry name" value="Argininosuccinate_lyase"/>
</dbReference>